<feature type="transmembrane region" description="Helical" evidence="9">
    <location>
        <begin position="586"/>
        <end position="607"/>
    </location>
</feature>
<feature type="transmembrane region" description="Helical" evidence="9">
    <location>
        <begin position="475"/>
        <end position="497"/>
    </location>
</feature>
<feature type="transmembrane region" description="Helical" evidence="9">
    <location>
        <begin position="1092"/>
        <end position="1111"/>
    </location>
</feature>
<protein>
    <recommendedName>
        <fullName evidence="10">ABC transporter domain-containing protein</fullName>
    </recommendedName>
</protein>
<dbReference type="CDD" id="cd03213">
    <property type="entry name" value="ABCG_EPDR"/>
    <property type="match status" value="3"/>
</dbReference>
<feature type="transmembrane region" description="Helical" evidence="9">
    <location>
        <begin position="1061"/>
        <end position="1080"/>
    </location>
</feature>
<feature type="transmembrane region" description="Helical" evidence="9">
    <location>
        <begin position="1172"/>
        <end position="1192"/>
    </location>
</feature>
<keyword evidence="7 9" id="KW-1133">Transmembrane helix</keyword>
<evidence type="ECO:0000256" key="6">
    <source>
        <dbReference type="ARBA" id="ARBA00022840"/>
    </source>
</evidence>
<feature type="transmembrane region" description="Helical" evidence="9">
    <location>
        <begin position="397"/>
        <end position="419"/>
    </location>
</feature>
<dbReference type="PROSITE" id="PS50893">
    <property type="entry name" value="ABC_TRANSPORTER_2"/>
    <property type="match status" value="3"/>
</dbReference>
<evidence type="ECO:0000259" key="10">
    <source>
        <dbReference type="PROSITE" id="PS50893"/>
    </source>
</evidence>
<dbReference type="PANTHER" id="PTHR48041:SF118">
    <property type="entry name" value="ATP-BINDING CASSETTE TRANSPORTER (ABC TRANSPORTER) FAMILY G MEMBER 16"/>
    <property type="match status" value="1"/>
</dbReference>
<dbReference type="Proteomes" id="UP000075881">
    <property type="component" value="Unassembled WGS sequence"/>
</dbReference>
<evidence type="ECO:0000256" key="5">
    <source>
        <dbReference type="ARBA" id="ARBA00022741"/>
    </source>
</evidence>
<feature type="domain" description="ABC transporter" evidence="10">
    <location>
        <begin position="630"/>
        <end position="863"/>
    </location>
</feature>
<keyword evidence="8 9" id="KW-0472">Membrane</keyword>
<feature type="transmembrane region" description="Helical" evidence="9">
    <location>
        <begin position="1681"/>
        <end position="1700"/>
    </location>
</feature>
<keyword evidence="12" id="KW-1185">Reference proteome</keyword>
<feature type="transmembrane region" description="Helical" evidence="9">
    <location>
        <begin position="367"/>
        <end position="385"/>
    </location>
</feature>
<reference evidence="11" key="2">
    <citation type="submission" date="2020-05" db="UniProtKB">
        <authorList>
            <consortium name="EnsemblMetazoa"/>
        </authorList>
    </citation>
    <scope>IDENTIFICATION</scope>
    <source>
        <strain evidence="11">ACHKN1017</strain>
    </source>
</reference>
<evidence type="ECO:0000256" key="9">
    <source>
        <dbReference type="SAM" id="Phobius"/>
    </source>
</evidence>
<dbReference type="STRING" id="43041.A0A182K2C9"/>
<evidence type="ECO:0000256" key="4">
    <source>
        <dbReference type="ARBA" id="ARBA00022692"/>
    </source>
</evidence>
<evidence type="ECO:0000256" key="1">
    <source>
        <dbReference type="ARBA" id="ARBA00004141"/>
    </source>
</evidence>
<keyword evidence="3" id="KW-0813">Transport</keyword>
<feature type="transmembrane region" description="Helical" evidence="9">
    <location>
        <begin position="1651"/>
        <end position="1674"/>
    </location>
</feature>
<organism evidence="11 12">
    <name type="scientific">Anopheles christyi</name>
    <dbReference type="NCBI Taxonomy" id="43041"/>
    <lineage>
        <taxon>Eukaryota</taxon>
        <taxon>Metazoa</taxon>
        <taxon>Ecdysozoa</taxon>
        <taxon>Arthropoda</taxon>
        <taxon>Hexapoda</taxon>
        <taxon>Insecta</taxon>
        <taxon>Pterygota</taxon>
        <taxon>Neoptera</taxon>
        <taxon>Endopterygota</taxon>
        <taxon>Diptera</taxon>
        <taxon>Nematocera</taxon>
        <taxon>Culicoidea</taxon>
        <taxon>Culicidae</taxon>
        <taxon>Anophelinae</taxon>
        <taxon>Anopheles</taxon>
    </lineage>
</organism>
<feature type="transmembrane region" description="Helical" evidence="9">
    <location>
        <begin position="1024"/>
        <end position="1049"/>
    </location>
</feature>
<comment type="similarity">
    <text evidence="2">Belongs to the ABC transporter superfamily. ABCG family. Eye pigment precursor importer (TC 3.A.1.204) subfamily.</text>
</comment>
<dbReference type="Gene3D" id="3.40.50.300">
    <property type="entry name" value="P-loop containing nucleotide triphosphate hydrolases"/>
    <property type="match status" value="3"/>
</dbReference>
<keyword evidence="5" id="KW-0547">Nucleotide-binding</keyword>
<evidence type="ECO:0000313" key="12">
    <source>
        <dbReference type="Proteomes" id="UP000075881"/>
    </source>
</evidence>
<evidence type="ECO:0000256" key="8">
    <source>
        <dbReference type="ARBA" id="ARBA00023136"/>
    </source>
</evidence>
<reference evidence="12" key="1">
    <citation type="submission" date="2013-03" db="EMBL/GenBank/DDBJ databases">
        <title>The Genome Sequence of Anopheles christyi ACHKN1017.</title>
        <authorList>
            <consortium name="The Broad Institute Genomics Platform"/>
            <person name="Neafsey D.E."/>
            <person name="Besansky N."/>
            <person name="Walker B."/>
            <person name="Young S.K."/>
            <person name="Zeng Q."/>
            <person name="Gargeya S."/>
            <person name="Fitzgerald M."/>
            <person name="Haas B."/>
            <person name="Abouelleil A."/>
            <person name="Allen A.W."/>
            <person name="Alvarado L."/>
            <person name="Arachchi H.M."/>
            <person name="Berlin A.M."/>
            <person name="Chapman S.B."/>
            <person name="Gainer-Dewar J."/>
            <person name="Goldberg J."/>
            <person name="Griggs A."/>
            <person name="Gujja S."/>
            <person name="Hansen M."/>
            <person name="Howarth C."/>
            <person name="Imamovic A."/>
            <person name="Ireland A."/>
            <person name="Larimer J."/>
            <person name="McCowan C."/>
            <person name="Murphy C."/>
            <person name="Pearson M."/>
            <person name="Poon T.W."/>
            <person name="Priest M."/>
            <person name="Roberts A."/>
            <person name="Saif S."/>
            <person name="Shea T."/>
            <person name="Sisk P."/>
            <person name="Sykes S."/>
            <person name="Wortman J."/>
            <person name="Nusbaum C."/>
            <person name="Birren B."/>
        </authorList>
    </citation>
    <scope>NUCLEOTIDE SEQUENCE [LARGE SCALE GENOMIC DNA]</scope>
    <source>
        <strain evidence="12">ACHKN1017</strain>
    </source>
</reference>
<dbReference type="InterPro" id="IPR017871">
    <property type="entry name" value="ABC_transporter-like_CS"/>
</dbReference>
<sequence>MGTDTTIAIESTKVTVTPSTTLEFQNICYQVRHKDGQNKPLLSGVSGTFQSGRLAGILGPSGAGKSTLLNILSGFKTNNVSGNILINGTPIDRRKYRREVSYTPQDICLLGNITVTESLEFAADLKLAPNFTMPQKSAMVVDVLKLLGLAKCAHNPVANISGGEKKRLSIGLELISNPKIMFFDEPTSGLDIIAAMQVVAHLKDLAASGRCVICVIHQPSSSILQMFDDLFVLSEGHCLYRGPLDGLVDTFKACGFECPNYYNRADFALEIASLKHEGNLLQLRDRAKQQAIDEKAVPNDAPNCDEKDVMLMPCPALNEERDDSSRTSASSSSDRQYLTSEWGQFVTLTRRTMLCTFRDLQLTKMRLLAHLFVGLLIAVVFYDVGNEGSKMLSNASCLFFFLIFVFFANSMPLVMTFPLETSVFVRERMNNWYSLKAYYFSKLVADFPFLILGPSVFLAGAYYLTSQPMELDRIVMLWTICIFTSWIAQMTGLLAGSALPLELSVFCVPCSVIPMLIFCGFFVRFREMFDFLIPFTYVAYFRYSFEGAMQAIYGFDRANLPCSGDFCYFSKVPKFLESFDMLENTFVMDVCGLLGWIFVLHVALYAITENMSADETVQVVIPLVKTITNLTFRNLSYSVNQKQLLRNLSGTLQSGRLTAILGPSGAGKSTLLNILSGFRTQGVSGRILINNEAVDSHKYRQLVAYTEQDVPLLQHLTVRETLHYVADLKLSKNVSYIHKTKIVNDIVALLGLQKCSHSQAKTLSGGERKRLSIGLELVSNPKLMFFDEPTSGLDSVASYQVISYMRDLARQGRCVATVVHQPSSELLELFDDVYVVVDGRCMYQGSLDDLIPTLAEVGFTCPPYYNRADFVLKIASQRTDDMDSVEKLIARADTAINGYLENGTTNMEECTNLLAESKVTAQYPIAWWRQFVVLVRRTTLCTVRNHTLTQFRLLSHLLFGLTIGSVFYNVGDDGAKVLSNVSCLILFLIFIVFANAMTVVLTFPLEMAVFVREHKSNYYPVSAYFCSKIVADFPLMLAGVSCFQLIVYYLTGQPNETERVVLFWGISVLFGWLAQMYGMVAGSILPLTVSPFIVPASIIPAAILSGFFIRYSELLAVFKPLTNVNYFRYAFEGLAQVTYGRNRTQLGCSEMFCYYRKTSKVMEMLQMEQDRYWYDVAGLCAWLSVLHVLLYVSLKMSVDKNSVEITIPLMQSGTNLHFQNITYQVRQRKEEKVLLKNISGTFKTGRLTAILGPSGAGKSTLLNVLSGFKTQGVSGNIIVNNEIIDRQRYRQLVAYTAQDVPVLPNITLRENLHYAADLKLPRNVSQAHKIKIVNDVVALLGLQKCAHNQSQLLSGGEKKRLTIGLELVSNPKIMFFDEPTSGLDSVSSYQVISYMKDLARQGRCVISVIHQPSSELLELFDDLYVVVDGRCMYQGSLDELIPTFAEAGFHCPAYYNRADFVLKIASQYDAKCAEVEKLMVKSEKSVSAAMNLGIQQEYDSSEFLVEGRGPQYPISWWNQFTTLTRRTTLGTVRNPLLMGLRFFGHVLFGFTIGFVFYNVGDDASKVLSNISLLIAFLMFITFANAMTVILTFPLETAVFVREHKSNYYSISAYYFSKLVADFPLMLSGVTAFQLIMYYLSGQLNETDRVLMFWGICALFGWLSQVYGLIAGCLFPIEISPFIVPASIIPALLFSGFFIRYNELLDFFKPLTLVSYFRYGFEGLVQATYGHNRTEIGCEEIFCYYRKTSKVLEALHMEPNRYWTDVLGLGIWIFFLHIVLYLSLRLRLRWNR</sequence>
<dbReference type="InterPro" id="IPR013525">
    <property type="entry name" value="ABC2_TM"/>
</dbReference>
<evidence type="ECO:0000313" key="11">
    <source>
        <dbReference type="EnsemblMetazoa" id="ACHR004913-PA"/>
    </source>
</evidence>
<dbReference type="EnsemblMetazoa" id="ACHR004913-RA">
    <property type="protein sequence ID" value="ACHR004913-PA"/>
    <property type="gene ID" value="ACHR004913"/>
</dbReference>
<dbReference type="Pfam" id="PF01061">
    <property type="entry name" value="ABC2_membrane"/>
    <property type="match status" value="3"/>
</dbReference>
<proteinExistence type="inferred from homology"/>
<feature type="transmembrane region" description="Helical" evidence="9">
    <location>
        <begin position="1572"/>
        <end position="1594"/>
    </location>
</feature>
<dbReference type="VEuPathDB" id="VectorBase:ACHR004913"/>
<feature type="transmembrane region" description="Helical" evidence="9">
    <location>
        <begin position="1542"/>
        <end position="1560"/>
    </location>
</feature>
<dbReference type="GO" id="GO:0005886">
    <property type="term" value="C:plasma membrane"/>
    <property type="evidence" value="ECO:0007669"/>
    <property type="project" value="TreeGrafter"/>
</dbReference>
<feature type="transmembrane region" description="Helical" evidence="9">
    <location>
        <begin position="977"/>
        <end position="1003"/>
    </location>
</feature>
<comment type="subcellular location">
    <subcellularLocation>
        <location evidence="1">Membrane</location>
        <topology evidence="1">Multi-pass membrane protein</topology>
    </subcellularLocation>
</comment>
<dbReference type="PANTHER" id="PTHR48041">
    <property type="entry name" value="ABC TRANSPORTER G FAMILY MEMBER 28"/>
    <property type="match status" value="1"/>
</dbReference>
<feature type="domain" description="ABC transporter" evidence="10">
    <location>
        <begin position="1216"/>
        <end position="1453"/>
    </location>
</feature>
<dbReference type="PROSITE" id="PS00211">
    <property type="entry name" value="ABC_TRANSPORTER_1"/>
    <property type="match status" value="3"/>
</dbReference>
<feature type="transmembrane region" description="Helical" evidence="9">
    <location>
        <begin position="1761"/>
        <end position="1783"/>
    </location>
</feature>
<keyword evidence="6" id="KW-0067">ATP-binding</keyword>
<feature type="transmembrane region" description="Helical" evidence="9">
    <location>
        <begin position="953"/>
        <end position="971"/>
    </location>
</feature>
<evidence type="ECO:0000256" key="3">
    <source>
        <dbReference type="ARBA" id="ARBA00022448"/>
    </source>
</evidence>
<feature type="transmembrane region" description="Helical" evidence="9">
    <location>
        <begin position="439"/>
        <end position="463"/>
    </location>
</feature>
<name>A0A182K2C9_9DIPT</name>
<dbReference type="InterPro" id="IPR050352">
    <property type="entry name" value="ABCG_transporters"/>
</dbReference>
<feature type="domain" description="ABC transporter" evidence="10">
    <location>
        <begin position="22"/>
        <end position="260"/>
    </location>
</feature>
<feature type="transmembrane region" description="Helical" evidence="9">
    <location>
        <begin position="1615"/>
        <end position="1639"/>
    </location>
</feature>
<dbReference type="GO" id="GO:0005524">
    <property type="term" value="F:ATP binding"/>
    <property type="evidence" value="ECO:0007669"/>
    <property type="project" value="UniProtKB-KW"/>
</dbReference>
<evidence type="ECO:0000256" key="2">
    <source>
        <dbReference type="ARBA" id="ARBA00005814"/>
    </source>
</evidence>
<dbReference type="InterPro" id="IPR027417">
    <property type="entry name" value="P-loop_NTPase"/>
</dbReference>
<feature type="transmembrane region" description="Helical" evidence="9">
    <location>
        <begin position="503"/>
        <end position="523"/>
    </location>
</feature>
<dbReference type="GO" id="GO:0016887">
    <property type="term" value="F:ATP hydrolysis activity"/>
    <property type="evidence" value="ECO:0007669"/>
    <property type="project" value="InterPro"/>
</dbReference>
<dbReference type="InterPro" id="IPR003593">
    <property type="entry name" value="AAA+_ATPase"/>
</dbReference>
<dbReference type="GO" id="GO:0140359">
    <property type="term" value="F:ABC-type transporter activity"/>
    <property type="evidence" value="ECO:0007669"/>
    <property type="project" value="InterPro"/>
</dbReference>
<accession>A0A182K2C9</accession>
<evidence type="ECO:0000256" key="7">
    <source>
        <dbReference type="ARBA" id="ARBA00022989"/>
    </source>
</evidence>
<dbReference type="Pfam" id="PF00005">
    <property type="entry name" value="ABC_tran"/>
    <property type="match status" value="3"/>
</dbReference>
<keyword evidence="4 9" id="KW-0812">Transmembrane</keyword>
<dbReference type="SUPFAM" id="SSF52540">
    <property type="entry name" value="P-loop containing nucleoside triphosphate hydrolases"/>
    <property type="match status" value="3"/>
</dbReference>
<dbReference type="SMART" id="SM00382">
    <property type="entry name" value="AAA"/>
    <property type="match status" value="3"/>
</dbReference>
<dbReference type="FunFam" id="3.40.50.300:FF:001077">
    <property type="entry name" value="Uncharacterized protein, isoform A"/>
    <property type="match status" value="3"/>
</dbReference>
<dbReference type="InterPro" id="IPR003439">
    <property type="entry name" value="ABC_transporter-like_ATP-bd"/>
</dbReference>